<evidence type="ECO:0000313" key="1">
    <source>
        <dbReference type="EMBL" id="SVC47427.1"/>
    </source>
</evidence>
<dbReference type="EMBL" id="UINC01093199">
    <property type="protein sequence ID" value="SVC47427.1"/>
    <property type="molecule type" value="Genomic_DNA"/>
</dbReference>
<dbReference type="SUPFAM" id="SSF51556">
    <property type="entry name" value="Metallo-dependent hydrolases"/>
    <property type="match status" value="1"/>
</dbReference>
<dbReference type="Gene3D" id="3.20.20.140">
    <property type="entry name" value="Metal-dependent hydrolases"/>
    <property type="match status" value="1"/>
</dbReference>
<feature type="non-terminal residue" evidence="1">
    <location>
        <position position="336"/>
    </location>
</feature>
<organism evidence="1">
    <name type="scientific">marine metagenome</name>
    <dbReference type="NCBI Taxonomy" id="408172"/>
    <lineage>
        <taxon>unclassified sequences</taxon>
        <taxon>metagenomes</taxon>
        <taxon>ecological metagenomes</taxon>
    </lineage>
</organism>
<dbReference type="Gene3D" id="2.30.40.10">
    <property type="entry name" value="Urease, subunit C, domain 1"/>
    <property type="match status" value="1"/>
</dbReference>
<dbReference type="SUPFAM" id="SSF51338">
    <property type="entry name" value="Composite domain of metallo-dependent hydrolases"/>
    <property type="match status" value="1"/>
</dbReference>
<protein>
    <recommendedName>
        <fullName evidence="2">Amidohydrolase-related domain-containing protein</fullName>
    </recommendedName>
</protein>
<dbReference type="PANTHER" id="PTHR42717:SF1">
    <property type="entry name" value="IMIDAZOLONEPROPIONASE AND RELATED AMIDOHYDROLASES"/>
    <property type="match status" value="1"/>
</dbReference>
<name>A0A382MI55_9ZZZZ</name>
<gene>
    <name evidence="1" type="ORF">METZ01_LOCUS300281</name>
</gene>
<reference evidence="1" key="1">
    <citation type="submission" date="2018-05" db="EMBL/GenBank/DDBJ databases">
        <authorList>
            <person name="Lanie J.A."/>
            <person name="Ng W.-L."/>
            <person name="Kazmierczak K.M."/>
            <person name="Andrzejewski T.M."/>
            <person name="Davidsen T.M."/>
            <person name="Wayne K.J."/>
            <person name="Tettelin H."/>
            <person name="Glass J.I."/>
            <person name="Rusch D."/>
            <person name="Podicherti R."/>
            <person name="Tsui H.-C.T."/>
            <person name="Winkler M.E."/>
        </authorList>
    </citation>
    <scope>NUCLEOTIDE SEQUENCE</scope>
</reference>
<proteinExistence type="predicted"/>
<dbReference type="InterPro" id="IPR020043">
    <property type="entry name" value="Deacetylase_Atu3266-like"/>
</dbReference>
<dbReference type="AlphaFoldDB" id="A0A382MI55"/>
<accession>A0A382MI55</accession>
<dbReference type="InterPro" id="IPR032466">
    <property type="entry name" value="Metal_Hydrolase"/>
</dbReference>
<dbReference type="GO" id="GO:0019213">
    <property type="term" value="F:deacetylase activity"/>
    <property type="evidence" value="ECO:0007669"/>
    <property type="project" value="InterPro"/>
</dbReference>
<sequence>MSDYLLIRNVLPFKNKSASKELIDLLIGQDGLLEQVGSKIKAPTNSKKLDLKGAYLSRGWVDLHTHIYHGATDISLLPDQIGMQTGVTCLVDCGSAGEANFEGFRRYIAETAQEKIFSFLNLGSIGLVACNRVSELALGYRSVDFDRTLKVVETNRSLIRGIKVRASQVITGDLGVECVRLAKKLARISELPLIVHVGEPPPLLDDILPVLEKGDVITHAFNGKAGGNIMEDPHTFALTKEAKSRGVVLDVGHGKSSFSFEVAKFALKHGLSPDVISTDLHSHNYQGPVYDFPTTLSKLLTLGMSLEEVIECVTTSPRLVLSEPVNENWLVPGQPA</sequence>
<dbReference type="PANTHER" id="PTHR42717">
    <property type="entry name" value="DIHYDROOROTASE-RELATED"/>
    <property type="match status" value="1"/>
</dbReference>
<evidence type="ECO:0008006" key="2">
    <source>
        <dbReference type="Google" id="ProtNLM"/>
    </source>
</evidence>
<dbReference type="GO" id="GO:0016810">
    <property type="term" value="F:hydrolase activity, acting on carbon-nitrogen (but not peptide) bonds"/>
    <property type="evidence" value="ECO:0007669"/>
    <property type="project" value="InterPro"/>
</dbReference>
<dbReference type="InterPro" id="IPR011059">
    <property type="entry name" value="Metal-dep_hydrolase_composite"/>
</dbReference>